<dbReference type="STRING" id="1167632.GCA_000286335_01501"/>
<name>A0A2T4PWH2_9STAP</name>
<keyword evidence="1" id="KW-0812">Transmembrane</keyword>
<dbReference type="Proteomes" id="UP000241209">
    <property type="component" value="Unassembled WGS sequence"/>
</dbReference>
<dbReference type="OrthoDB" id="1411407at2"/>
<accession>A0A2T4PWH2</accession>
<dbReference type="AlphaFoldDB" id="A0A2T4PWH2"/>
<keyword evidence="1" id="KW-0472">Membrane</keyword>
<dbReference type="InterPro" id="IPR045275">
    <property type="entry name" value="MscS_archaea/bacteria_type"/>
</dbReference>
<protein>
    <submittedName>
        <fullName evidence="3">Mechanosensitive ion channel</fullName>
    </submittedName>
</protein>
<evidence type="ECO:0000313" key="3">
    <source>
        <dbReference type="EMBL" id="QRO86203.1"/>
    </source>
</evidence>
<feature type="transmembrane region" description="Helical" evidence="1">
    <location>
        <begin position="81"/>
        <end position="101"/>
    </location>
</feature>
<dbReference type="PANTHER" id="PTHR30221:SF1">
    <property type="entry name" value="SMALL-CONDUCTANCE MECHANOSENSITIVE CHANNEL"/>
    <property type="match status" value="1"/>
</dbReference>
<sequence length="312" mass="33561">MSKITDSLFSALDSIIAFIPNLISAIILLIVAWLIAVIVKTIIVKGLSAIGFEKWLEKKGLTEAGSGKSESEGLIQTFGKLAYFIIFLLFLPSVFDALNMTSVSTPIKNMMGSVLDFLPRIIVAVVILVVGLFIAKVLGTLVKNLLTNLNVSKYNHYVNFGDNKESIDIPSAAGWVISTIIGLFFIVESLNTVNLEVLNTIGEAIIGYLPLVISGAIILLIGFIGGNLLSKLIKRSTGNAFVSEIVKYLVIIVSVFMTLDQLNFAQSIVNVAFLLILGAVAVAFAISFGIGGKSFAEKTLAKIERKAESNDK</sequence>
<feature type="transmembrane region" description="Helical" evidence="1">
    <location>
        <begin position="207"/>
        <end position="229"/>
    </location>
</feature>
<feature type="transmembrane region" description="Helical" evidence="1">
    <location>
        <begin position="15"/>
        <end position="39"/>
    </location>
</feature>
<evidence type="ECO:0000256" key="1">
    <source>
        <dbReference type="SAM" id="Phobius"/>
    </source>
</evidence>
<keyword evidence="5" id="KW-1185">Reference proteome</keyword>
<dbReference type="RefSeq" id="WP_016912179.1">
    <property type="nucleotide sequence ID" value="NZ_BMDF01000005.1"/>
</dbReference>
<reference evidence="2" key="2">
    <citation type="submission" date="2018-03" db="EMBL/GenBank/DDBJ databases">
        <authorList>
            <person name="Keele B.F."/>
        </authorList>
    </citation>
    <scope>NUCLEOTIDE SEQUENCE</scope>
    <source>
        <strain evidence="2">SNUC 2204</strain>
    </source>
</reference>
<reference evidence="3 5" key="3">
    <citation type="submission" date="2021-02" db="EMBL/GenBank/DDBJ databases">
        <title>FDA dAtabase for Regulatory Grade micrObial Sequences (FDA-ARGOS): Supporting development and validation of Infectious Disease Dx tests.</title>
        <authorList>
            <person name="Sproer C."/>
            <person name="Gronow S."/>
            <person name="Severitt S."/>
            <person name="Schroder I."/>
            <person name="Tallon L."/>
            <person name="Sadzewicz L."/>
            <person name="Zhao X."/>
            <person name="Boylan J."/>
            <person name="Ott S."/>
            <person name="Bowen H."/>
            <person name="Vavikolanu K."/>
            <person name="Mehta A."/>
            <person name="Aluvathingal J."/>
            <person name="Nadendla S."/>
            <person name="Lowell S."/>
            <person name="Myers T."/>
            <person name="Yan Y."/>
            <person name="Sichtig H."/>
        </authorList>
    </citation>
    <scope>NUCLEOTIDE SEQUENCE [LARGE SCALE GENOMIC DNA]</scope>
    <source>
        <strain evidence="3 5">FDAARGOS_1207</strain>
    </source>
</reference>
<dbReference type="EMBL" id="CP069486">
    <property type="protein sequence ID" value="QRO86203.1"/>
    <property type="molecule type" value="Genomic_DNA"/>
</dbReference>
<feature type="transmembrane region" description="Helical" evidence="1">
    <location>
        <begin position="167"/>
        <end position="187"/>
    </location>
</feature>
<evidence type="ECO:0000313" key="5">
    <source>
        <dbReference type="Proteomes" id="UP000627155"/>
    </source>
</evidence>
<dbReference type="InterPro" id="IPR008910">
    <property type="entry name" value="MSC_TM_helix"/>
</dbReference>
<evidence type="ECO:0000313" key="4">
    <source>
        <dbReference type="Proteomes" id="UP000241209"/>
    </source>
</evidence>
<evidence type="ECO:0000313" key="2">
    <source>
        <dbReference type="EMBL" id="PTI30853.1"/>
    </source>
</evidence>
<dbReference type="NCBIfam" id="NF033912">
    <property type="entry name" value="msc"/>
    <property type="match status" value="1"/>
</dbReference>
<dbReference type="GeneID" id="64117486"/>
<proteinExistence type="predicted"/>
<reference evidence="2 4" key="1">
    <citation type="journal article" date="2016" name="Front. Microbiol.">
        <title>Comprehensive Phylogenetic Analysis of Bovine Non-aureus Staphylococci Species Based on Whole-Genome Sequencing.</title>
        <authorList>
            <person name="Naushad S."/>
            <person name="Barkema H.W."/>
            <person name="Luby C."/>
            <person name="Condas L.A."/>
            <person name="Nobrega D.B."/>
            <person name="Carson D.A."/>
            <person name="De Buck J."/>
        </authorList>
    </citation>
    <scope>NUCLEOTIDE SEQUENCE [LARGE SCALE GENOMIC DNA]</scope>
    <source>
        <strain evidence="2 4">SNUC 2204</strain>
    </source>
</reference>
<feature type="transmembrane region" description="Helical" evidence="1">
    <location>
        <begin position="121"/>
        <end position="146"/>
    </location>
</feature>
<dbReference type="GO" id="GO:0008381">
    <property type="term" value="F:mechanosensitive monoatomic ion channel activity"/>
    <property type="evidence" value="ECO:0007669"/>
    <property type="project" value="InterPro"/>
</dbReference>
<feature type="transmembrane region" description="Helical" evidence="1">
    <location>
        <begin position="241"/>
        <end position="259"/>
    </location>
</feature>
<dbReference type="EMBL" id="PZFK01000002">
    <property type="protein sequence ID" value="PTI30853.1"/>
    <property type="molecule type" value="Genomic_DNA"/>
</dbReference>
<organism evidence="2 4">
    <name type="scientific">Mammaliicoccus vitulinus</name>
    <dbReference type="NCBI Taxonomy" id="71237"/>
    <lineage>
        <taxon>Bacteria</taxon>
        <taxon>Bacillati</taxon>
        <taxon>Bacillota</taxon>
        <taxon>Bacilli</taxon>
        <taxon>Bacillales</taxon>
        <taxon>Staphylococcaceae</taxon>
        <taxon>Mammaliicoccus</taxon>
    </lineage>
</organism>
<dbReference type="Pfam" id="PF05552">
    <property type="entry name" value="MS_channel_1st_1"/>
    <property type="match status" value="3"/>
</dbReference>
<gene>
    <name evidence="2" type="ORF">BU072_00830</name>
    <name evidence="3" type="ORF">I6J37_06000</name>
</gene>
<feature type="transmembrane region" description="Helical" evidence="1">
    <location>
        <begin position="271"/>
        <end position="296"/>
    </location>
</feature>
<keyword evidence="1" id="KW-1133">Transmembrane helix</keyword>
<dbReference type="PANTHER" id="PTHR30221">
    <property type="entry name" value="SMALL-CONDUCTANCE MECHANOSENSITIVE CHANNEL"/>
    <property type="match status" value="1"/>
</dbReference>
<dbReference type="Proteomes" id="UP000627155">
    <property type="component" value="Chromosome"/>
</dbReference>